<sequence length="421" mass="47704">MVVHQNVPIWDQKAAIADVKNTFVGKEDALKQSYDRLVQELLKKKGEIQAAGPAYIPTCNYQDIVSNNGKIPDDLAKRVHETGCFIIKGVIDPEEVLARKKEIQEYWYGNEERTGNKVRAVQNAPGLIKLRQQPDLVKCMAAANSLWHDPSGETEWVADKPMMYIDGCRIRLAGQPGGMPAHVDSGGIDRWHHQAYRKCYQKIWQGKWEEHDAWDVTERVNLHLQCNKLFRAFQGWVAMSEAGVDKGTIRLCPAIKEQTAYYLLKTLVDPEMTEKKWPQVHGIPLREDLYPLINECLVTIPDVQPGDYVLWHCDLGHSVEYTHNGDKDSSVAYIPASPMCPLNASYLAEQRTTYLEGAKGPDFQIRDHEKGLETTYEPIPKEDDLSDLGKQLMGFAPYTVGPNDDEKTKNIVQKCNQILGF</sequence>
<keyword evidence="2" id="KW-1185">Reference proteome</keyword>
<accession>A0A8H7ULP9</accession>
<name>A0A8H7ULP9_MORIS</name>
<evidence type="ECO:0008006" key="3">
    <source>
        <dbReference type="Google" id="ProtNLM"/>
    </source>
</evidence>
<dbReference type="SUPFAM" id="SSF51197">
    <property type="entry name" value="Clavaminate synthase-like"/>
    <property type="match status" value="1"/>
</dbReference>
<evidence type="ECO:0000313" key="2">
    <source>
        <dbReference type="Proteomes" id="UP000654370"/>
    </source>
</evidence>
<evidence type="ECO:0000313" key="1">
    <source>
        <dbReference type="EMBL" id="KAG2186382.1"/>
    </source>
</evidence>
<dbReference type="InterPro" id="IPR027443">
    <property type="entry name" value="IPNS-like_sf"/>
</dbReference>
<dbReference type="EMBL" id="JAEPQZ010000001">
    <property type="protein sequence ID" value="KAG2186382.1"/>
    <property type="molecule type" value="Genomic_DNA"/>
</dbReference>
<dbReference type="OrthoDB" id="8249012at2759"/>
<gene>
    <name evidence="1" type="ORF">INT43_002820</name>
</gene>
<reference evidence="1" key="1">
    <citation type="submission" date="2020-12" db="EMBL/GenBank/DDBJ databases">
        <title>Metabolic potential, ecology and presence of endohyphal bacteria is reflected in genomic diversity of Mucoromycotina.</title>
        <authorList>
            <person name="Muszewska A."/>
            <person name="Okrasinska A."/>
            <person name="Steczkiewicz K."/>
            <person name="Drgas O."/>
            <person name="Orlowska M."/>
            <person name="Perlinska-Lenart U."/>
            <person name="Aleksandrzak-Piekarczyk T."/>
            <person name="Szatraj K."/>
            <person name="Zielenkiewicz U."/>
            <person name="Pilsyk S."/>
            <person name="Malc E."/>
            <person name="Mieczkowski P."/>
            <person name="Kruszewska J.S."/>
            <person name="Biernat P."/>
            <person name="Pawlowska J."/>
        </authorList>
    </citation>
    <scope>NUCLEOTIDE SEQUENCE</scope>
    <source>
        <strain evidence="1">WA0000067209</strain>
    </source>
</reference>
<proteinExistence type="predicted"/>
<protein>
    <recommendedName>
        <fullName evidence="3">DUF1479-domain-containing protein</fullName>
    </recommendedName>
</protein>
<dbReference type="Gene3D" id="2.60.120.330">
    <property type="entry name" value="B-lactam Antibiotic, Isopenicillin N Synthase, Chain"/>
    <property type="match status" value="1"/>
</dbReference>
<dbReference type="PANTHER" id="PTHR30613:SF1">
    <property type="entry name" value="DUF1479 DOMAIN PROTEIN (AFU_ORTHOLOGUE AFUA_5G09280)"/>
    <property type="match status" value="1"/>
</dbReference>
<dbReference type="InterPro" id="IPR010856">
    <property type="entry name" value="Gig2-like"/>
</dbReference>
<organism evidence="1 2">
    <name type="scientific">Mortierella isabellina</name>
    <name type="common">Filamentous fungus</name>
    <name type="synonym">Umbelopsis isabellina</name>
    <dbReference type="NCBI Taxonomy" id="91625"/>
    <lineage>
        <taxon>Eukaryota</taxon>
        <taxon>Fungi</taxon>
        <taxon>Fungi incertae sedis</taxon>
        <taxon>Mucoromycota</taxon>
        <taxon>Mucoromycotina</taxon>
        <taxon>Umbelopsidomycetes</taxon>
        <taxon>Umbelopsidales</taxon>
        <taxon>Umbelopsidaceae</taxon>
        <taxon>Umbelopsis</taxon>
    </lineage>
</organism>
<dbReference type="AlphaFoldDB" id="A0A8H7ULP9"/>
<dbReference type="Pfam" id="PF07350">
    <property type="entry name" value="Gig2-like"/>
    <property type="match status" value="1"/>
</dbReference>
<comment type="caution">
    <text evidence="1">The sequence shown here is derived from an EMBL/GenBank/DDBJ whole genome shotgun (WGS) entry which is preliminary data.</text>
</comment>
<dbReference type="PANTHER" id="PTHR30613">
    <property type="entry name" value="UNCHARACTERIZED PROTEIN YBIU-RELATED"/>
    <property type="match status" value="1"/>
</dbReference>
<dbReference type="Proteomes" id="UP000654370">
    <property type="component" value="Unassembled WGS sequence"/>
</dbReference>